<gene>
    <name evidence="8" type="ORF">DPMN_039729</name>
</gene>
<reference evidence="8" key="2">
    <citation type="submission" date="2020-11" db="EMBL/GenBank/DDBJ databases">
        <authorList>
            <person name="McCartney M.A."/>
            <person name="Auch B."/>
            <person name="Kono T."/>
            <person name="Mallez S."/>
            <person name="Becker A."/>
            <person name="Gohl D.M."/>
            <person name="Silverstein K.A.T."/>
            <person name="Koren S."/>
            <person name="Bechman K.B."/>
            <person name="Herman A."/>
            <person name="Abrahante J.E."/>
            <person name="Garbe J."/>
        </authorList>
    </citation>
    <scope>NUCLEOTIDE SEQUENCE</scope>
    <source>
        <strain evidence="8">Duluth1</strain>
        <tissue evidence="8">Whole animal</tissue>
    </source>
</reference>
<feature type="transmembrane region" description="Helical" evidence="5">
    <location>
        <begin position="606"/>
        <end position="628"/>
    </location>
</feature>
<evidence type="ECO:0000259" key="7">
    <source>
        <dbReference type="PROSITE" id="PS50261"/>
    </source>
</evidence>
<dbReference type="PROSITE" id="PS50261">
    <property type="entry name" value="G_PROTEIN_RECEP_F2_4"/>
    <property type="match status" value="1"/>
</dbReference>
<organism evidence="8 9">
    <name type="scientific">Dreissena polymorpha</name>
    <name type="common">Zebra mussel</name>
    <name type="synonym">Mytilus polymorpha</name>
    <dbReference type="NCBI Taxonomy" id="45954"/>
    <lineage>
        <taxon>Eukaryota</taxon>
        <taxon>Metazoa</taxon>
        <taxon>Spiralia</taxon>
        <taxon>Lophotrochozoa</taxon>
        <taxon>Mollusca</taxon>
        <taxon>Bivalvia</taxon>
        <taxon>Autobranchia</taxon>
        <taxon>Heteroconchia</taxon>
        <taxon>Euheterodonta</taxon>
        <taxon>Imparidentia</taxon>
        <taxon>Neoheterodontei</taxon>
        <taxon>Myida</taxon>
        <taxon>Dreissenoidea</taxon>
        <taxon>Dreissenidae</taxon>
        <taxon>Dreissena</taxon>
    </lineage>
</organism>
<feature type="chain" id="PRO_5038887993" description="G-protein coupled receptors family 2 profile 2 domain-containing protein" evidence="6">
    <location>
        <begin position="22"/>
        <end position="897"/>
    </location>
</feature>
<proteinExistence type="predicted"/>
<feature type="transmembrane region" description="Helical" evidence="5">
    <location>
        <begin position="835"/>
        <end position="855"/>
    </location>
</feature>
<feature type="transmembrane region" description="Helical" evidence="5">
    <location>
        <begin position="804"/>
        <end position="829"/>
    </location>
</feature>
<dbReference type="PANTHER" id="PTHR45902">
    <property type="entry name" value="LATROPHILIN RECEPTOR-LIKE PROTEIN A"/>
    <property type="match status" value="1"/>
</dbReference>
<feature type="signal peptide" evidence="6">
    <location>
        <begin position="1"/>
        <end position="21"/>
    </location>
</feature>
<evidence type="ECO:0000256" key="6">
    <source>
        <dbReference type="SAM" id="SignalP"/>
    </source>
</evidence>
<evidence type="ECO:0000256" key="4">
    <source>
        <dbReference type="ARBA" id="ARBA00023136"/>
    </source>
</evidence>
<keyword evidence="2 5" id="KW-0812">Transmembrane</keyword>
<accession>A0A9D4CTR8</accession>
<keyword evidence="4 5" id="KW-0472">Membrane</keyword>
<dbReference type="GO" id="GO:0016020">
    <property type="term" value="C:membrane"/>
    <property type="evidence" value="ECO:0007669"/>
    <property type="project" value="UniProtKB-SubCell"/>
</dbReference>
<name>A0A9D4CTR8_DREPO</name>
<comment type="subcellular location">
    <subcellularLocation>
        <location evidence="1">Membrane</location>
        <topology evidence="1">Multi-pass membrane protein</topology>
    </subcellularLocation>
</comment>
<keyword evidence="3 5" id="KW-1133">Transmembrane helix</keyword>
<dbReference type="Gene3D" id="1.20.1070.10">
    <property type="entry name" value="Rhodopsin 7-helix transmembrane proteins"/>
    <property type="match status" value="1"/>
</dbReference>
<dbReference type="GO" id="GO:0007166">
    <property type="term" value="P:cell surface receptor signaling pathway"/>
    <property type="evidence" value="ECO:0007669"/>
    <property type="project" value="InterPro"/>
</dbReference>
<dbReference type="CDD" id="cd15039">
    <property type="entry name" value="7tmB3_Methuselah-like"/>
    <property type="match status" value="1"/>
</dbReference>
<dbReference type="GO" id="GO:0004930">
    <property type="term" value="F:G protein-coupled receptor activity"/>
    <property type="evidence" value="ECO:0007669"/>
    <property type="project" value="InterPro"/>
</dbReference>
<keyword evidence="9" id="KW-1185">Reference proteome</keyword>
<feature type="transmembrane region" description="Helical" evidence="5">
    <location>
        <begin position="712"/>
        <end position="733"/>
    </location>
</feature>
<reference evidence="8" key="1">
    <citation type="journal article" date="2019" name="bioRxiv">
        <title>The Genome of the Zebra Mussel, Dreissena polymorpha: A Resource for Invasive Species Research.</title>
        <authorList>
            <person name="McCartney M.A."/>
            <person name="Auch B."/>
            <person name="Kono T."/>
            <person name="Mallez S."/>
            <person name="Zhang Y."/>
            <person name="Obille A."/>
            <person name="Becker A."/>
            <person name="Abrahante J.E."/>
            <person name="Garbe J."/>
            <person name="Badalamenti J.P."/>
            <person name="Herman A."/>
            <person name="Mangelson H."/>
            <person name="Liachko I."/>
            <person name="Sullivan S."/>
            <person name="Sone E.D."/>
            <person name="Koren S."/>
            <person name="Silverstein K.A.T."/>
            <person name="Beckman K.B."/>
            <person name="Gohl D.M."/>
        </authorList>
    </citation>
    <scope>NUCLEOTIDE SEQUENCE</scope>
    <source>
        <strain evidence="8">Duluth1</strain>
        <tissue evidence="8">Whole animal</tissue>
    </source>
</reference>
<evidence type="ECO:0000313" key="8">
    <source>
        <dbReference type="EMBL" id="KAH3733303.1"/>
    </source>
</evidence>
<evidence type="ECO:0000256" key="5">
    <source>
        <dbReference type="SAM" id="Phobius"/>
    </source>
</evidence>
<evidence type="ECO:0000313" key="9">
    <source>
        <dbReference type="Proteomes" id="UP000828390"/>
    </source>
</evidence>
<comment type="caution">
    <text evidence="8">The sequence shown here is derived from an EMBL/GenBank/DDBJ whole genome shotgun (WGS) entry which is preliminary data.</text>
</comment>
<evidence type="ECO:0000256" key="3">
    <source>
        <dbReference type="ARBA" id="ARBA00022989"/>
    </source>
</evidence>
<feature type="transmembrane region" description="Helical" evidence="5">
    <location>
        <begin position="640"/>
        <end position="656"/>
    </location>
</feature>
<dbReference type="InterPro" id="IPR053231">
    <property type="entry name" value="GPCR_LN-TM7"/>
</dbReference>
<sequence length="897" mass="103038">MEKCTFLQFCGLIVILHGSRFQATANYANYTDITDFSTANDTEYTEIPIANNTDNTEFPTANDTDYTDYPIPTANSRDYADYPIPTANFRDYADYPIPTANSRDYADYPIPTANSRDYTDYPIPTANSRDYADYPIPTANSRDYTDYPIPTANFRDYPWYKHTKCLKQRVCGNYNEGFQFSNCHCDFMCHELGDCCEENDQYKIDERPDRLPNGHQFSCEHFNDFYKLQHTGRGFPVASQCKREWTNIEIKDLCERKTDYMILNNPVTDVIAPHIIYRNMYCALCNEVNDFVFWKSDVECPIPYDSTELETNLRTQKKQQKPPKNRESYCSFKFTPPNMNATYRPCLLKPPVSKCPPGSDPNLADMCENGRYFIVYHFDIHSSYRNELCAICNNIPEEHIFCYPTRFSMTGSGTMPSFSFTVDLTNKTGPSVHLKHECKDNYEFDVTSGHCISKTSGTIDSENHNFRMLVDLNTIFRNKPGQSVHLKRECKNNEAYDVLIGQCRFITCPPRYVLNQHYCLPLTGIDDNITKTICVYVKLEWTDFYEYQMFNDSWIYVFLTGQIVHDSMLFRNGTDLFRCLITSLEVSNSTKSKPGVIIWQDLQSKFSFIGLNVSLSFLLITIVAYMLFKQLVTIQGKLQFCLILSLFLAELSFIAAPYTKSIPPVCKYMGVCTHLFFLTTFCWTNIISFDIWRTFSNQFVITSLRDNSTKRFVMYSLYAWCFPLIVLSVAIAIDLGDFKLVPYNIKPRYGQGACWLNSSLGVLIFFIGPLGLMKSFDIFAFVMTAINIIGTRRQVKNKDSNQSVCWFVVHIKLSIVMGLTWVFAIIANISNNSVLWYVFVVTNTLQGMFVALTYMTSNKIFGLLKIKIQSAASFISSLRDSSATQSYSLSGEAKTNS</sequence>
<protein>
    <recommendedName>
        <fullName evidence="7">G-protein coupled receptors family 2 profile 2 domain-containing protein</fullName>
    </recommendedName>
</protein>
<dbReference type="EMBL" id="JAIWYP010000011">
    <property type="protein sequence ID" value="KAH3733303.1"/>
    <property type="molecule type" value="Genomic_DNA"/>
</dbReference>
<dbReference type="InterPro" id="IPR000832">
    <property type="entry name" value="GPCR_2_secretin-like"/>
</dbReference>
<dbReference type="Pfam" id="PF00002">
    <property type="entry name" value="7tm_2"/>
    <property type="match status" value="1"/>
</dbReference>
<dbReference type="PANTHER" id="PTHR45902:SF2">
    <property type="entry name" value="G-PROTEIN COUPLED RECEPTORS FAMILY 2 PROFILE 2 DOMAIN-CONTAINING PROTEIN"/>
    <property type="match status" value="1"/>
</dbReference>
<feature type="transmembrane region" description="Helical" evidence="5">
    <location>
        <begin position="668"/>
        <end position="692"/>
    </location>
</feature>
<feature type="transmembrane region" description="Helical" evidence="5">
    <location>
        <begin position="760"/>
        <end position="783"/>
    </location>
</feature>
<dbReference type="InterPro" id="IPR017981">
    <property type="entry name" value="GPCR_2-like_7TM"/>
</dbReference>
<keyword evidence="6" id="KW-0732">Signal</keyword>
<evidence type="ECO:0000256" key="2">
    <source>
        <dbReference type="ARBA" id="ARBA00022692"/>
    </source>
</evidence>
<dbReference type="Proteomes" id="UP000828390">
    <property type="component" value="Unassembled WGS sequence"/>
</dbReference>
<feature type="domain" description="G-protein coupled receptors family 2 profile 2" evidence="7">
    <location>
        <begin position="603"/>
        <end position="858"/>
    </location>
</feature>
<dbReference type="AlphaFoldDB" id="A0A9D4CTR8"/>
<evidence type="ECO:0000256" key="1">
    <source>
        <dbReference type="ARBA" id="ARBA00004141"/>
    </source>
</evidence>